<gene>
    <name evidence="1" type="ORF">I3842_15G089700</name>
</gene>
<evidence type="ECO:0000313" key="2">
    <source>
        <dbReference type="Proteomes" id="UP000811246"/>
    </source>
</evidence>
<comment type="caution">
    <text evidence="1">The sequence shown here is derived from an EMBL/GenBank/DDBJ whole genome shotgun (WGS) entry which is preliminary data.</text>
</comment>
<name>A0A922ABR5_CARIL</name>
<accession>A0A922ABR5</accession>
<dbReference type="Proteomes" id="UP000811246">
    <property type="component" value="Chromosome 15"/>
</dbReference>
<dbReference type="AlphaFoldDB" id="A0A922ABR5"/>
<reference evidence="1" key="1">
    <citation type="submission" date="2021-01" db="EMBL/GenBank/DDBJ databases">
        <authorList>
            <person name="Lovell J.T."/>
            <person name="Bentley N."/>
            <person name="Bhattarai G."/>
            <person name="Jenkins J.W."/>
            <person name="Sreedasyam A."/>
            <person name="Alarcon Y."/>
            <person name="Bock C."/>
            <person name="Boston L."/>
            <person name="Carlson J."/>
            <person name="Cervantes K."/>
            <person name="Clermont K."/>
            <person name="Krom N."/>
            <person name="Kubenka K."/>
            <person name="Mamidi S."/>
            <person name="Mattison C."/>
            <person name="Monteros M."/>
            <person name="Pisani C."/>
            <person name="Plott C."/>
            <person name="Rajasekar S."/>
            <person name="Rhein H.S."/>
            <person name="Rohla C."/>
            <person name="Song M."/>
            <person name="Hilaire R.S."/>
            <person name="Shu S."/>
            <person name="Wells L."/>
            <person name="Wang X."/>
            <person name="Webber J."/>
            <person name="Heerema R.J."/>
            <person name="Klein P."/>
            <person name="Conner P."/>
            <person name="Grauke L."/>
            <person name="Grimwood J."/>
            <person name="Schmutz J."/>
            <person name="Randall J.J."/>
        </authorList>
    </citation>
    <scope>NUCLEOTIDE SEQUENCE</scope>
    <source>
        <tissue evidence="1">Leaf</tissue>
    </source>
</reference>
<sequence>MASLHGCSRQPTCTTWCCEHPVVQSAAWCCAHHLRTAAHWCRAHHCSPRRSRRGVAAHLVRLRRRCCCAPVAAGTRCCAHQQQLRRAHGAERTNERLTRSPA</sequence>
<proteinExistence type="predicted"/>
<protein>
    <submittedName>
        <fullName evidence="1">Uncharacterized protein</fullName>
    </submittedName>
</protein>
<evidence type="ECO:0000313" key="1">
    <source>
        <dbReference type="EMBL" id="KAG6675198.1"/>
    </source>
</evidence>
<dbReference type="EMBL" id="CM031839">
    <property type="protein sequence ID" value="KAG6675198.1"/>
    <property type="molecule type" value="Genomic_DNA"/>
</dbReference>
<organism evidence="1 2">
    <name type="scientific">Carya illinoinensis</name>
    <name type="common">Pecan</name>
    <dbReference type="NCBI Taxonomy" id="32201"/>
    <lineage>
        <taxon>Eukaryota</taxon>
        <taxon>Viridiplantae</taxon>
        <taxon>Streptophyta</taxon>
        <taxon>Embryophyta</taxon>
        <taxon>Tracheophyta</taxon>
        <taxon>Spermatophyta</taxon>
        <taxon>Magnoliopsida</taxon>
        <taxon>eudicotyledons</taxon>
        <taxon>Gunneridae</taxon>
        <taxon>Pentapetalae</taxon>
        <taxon>rosids</taxon>
        <taxon>fabids</taxon>
        <taxon>Fagales</taxon>
        <taxon>Juglandaceae</taxon>
        <taxon>Carya</taxon>
    </lineage>
</organism>